<dbReference type="AlphaFoldDB" id="A0A0B0D8I7"/>
<name>A0A0B0D8I7_9MICC</name>
<organism evidence="2 3">
    <name type="scientific">Kocuria marina</name>
    <dbReference type="NCBI Taxonomy" id="223184"/>
    <lineage>
        <taxon>Bacteria</taxon>
        <taxon>Bacillati</taxon>
        <taxon>Actinomycetota</taxon>
        <taxon>Actinomycetes</taxon>
        <taxon>Micrococcales</taxon>
        <taxon>Micrococcaceae</taxon>
        <taxon>Kocuria</taxon>
    </lineage>
</organism>
<reference evidence="2 3" key="1">
    <citation type="submission" date="2014-09" db="EMBL/GenBank/DDBJ databases">
        <title>High-quality draft genome sequence of Kocuria marina SO9-6, an actinobacterium isolated from a copper mine.</title>
        <authorList>
            <person name="Castro D.B."/>
            <person name="Pereira L.B."/>
            <person name="Silva M.V."/>
            <person name="Silva B.P."/>
            <person name="Zanardi B.R."/>
            <person name="Carlos C."/>
            <person name="Belgini D.R."/>
            <person name="Limache E.G."/>
            <person name="Lacerda G.V."/>
            <person name="Nery M.B."/>
            <person name="Gomes M.B."/>
            <person name="Souza S."/>
            <person name="Silva T.M."/>
            <person name="Rodrigues V.D."/>
            <person name="Paulino L.C."/>
            <person name="Vicentini R."/>
            <person name="Ferraz L.F."/>
            <person name="Ottoboni L.M."/>
        </authorList>
    </citation>
    <scope>NUCLEOTIDE SEQUENCE [LARGE SCALE GENOMIC DNA]</scope>
    <source>
        <strain evidence="2 3">SO9-6</strain>
    </source>
</reference>
<dbReference type="CDD" id="cd07344">
    <property type="entry name" value="M48_yhfN_like"/>
    <property type="match status" value="1"/>
</dbReference>
<feature type="domain" description="YgjP-like metallopeptidase" evidence="1">
    <location>
        <begin position="28"/>
        <end position="231"/>
    </location>
</feature>
<dbReference type="InterPro" id="IPR002725">
    <property type="entry name" value="YgjP-like_metallopeptidase"/>
</dbReference>
<gene>
    <name evidence="2" type="ORF">AS25_11345</name>
</gene>
<dbReference type="GO" id="GO:0016787">
    <property type="term" value="F:hydrolase activity"/>
    <property type="evidence" value="ECO:0007669"/>
    <property type="project" value="UniProtKB-KW"/>
</dbReference>
<evidence type="ECO:0000313" key="3">
    <source>
        <dbReference type="Proteomes" id="UP000030664"/>
    </source>
</evidence>
<dbReference type="InterPro" id="IPR053136">
    <property type="entry name" value="UTP_pyrophosphatase-like"/>
</dbReference>
<dbReference type="PANTHER" id="PTHR30399">
    <property type="entry name" value="UNCHARACTERIZED PROTEIN YGJP"/>
    <property type="match status" value="1"/>
</dbReference>
<dbReference type="eggNOG" id="COG1451">
    <property type="taxonomic scope" value="Bacteria"/>
</dbReference>
<evidence type="ECO:0000259" key="1">
    <source>
        <dbReference type="Pfam" id="PF01863"/>
    </source>
</evidence>
<keyword evidence="2" id="KW-0378">Hydrolase</keyword>
<evidence type="ECO:0000313" key="2">
    <source>
        <dbReference type="EMBL" id="KHE73733.1"/>
    </source>
</evidence>
<dbReference type="Pfam" id="PF01863">
    <property type="entry name" value="YgjP-like"/>
    <property type="match status" value="1"/>
</dbReference>
<dbReference type="PANTHER" id="PTHR30399:SF1">
    <property type="entry name" value="UTP PYROPHOSPHATASE"/>
    <property type="match status" value="1"/>
</dbReference>
<dbReference type="STRING" id="223184.AS25_11345"/>
<accession>A0A0B0D8I7</accession>
<dbReference type="RefSeq" id="WP_035965172.1">
    <property type="nucleotide sequence ID" value="NZ_JROM01000048.1"/>
</dbReference>
<comment type="caution">
    <text evidence="2">The sequence shown here is derived from an EMBL/GenBank/DDBJ whole genome shotgun (WGS) entry which is preliminary data.</text>
</comment>
<dbReference type="Proteomes" id="UP000030664">
    <property type="component" value="Unassembled WGS sequence"/>
</dbReference>
<proteinExistence type="predicted"/>
<sequence length="250" mass="29800">MSTASAYLTVRGIDVDVIYKDIKNLHIGVYPPLGRVRVAAPKRLDDNQVRLAIIQRLPWIKRQREQLKAAPRQTEREMVTGESHYVWGLRRRLKVVERPGRTHFEVDGDRLVLYTPSSATAEKRRTALDQWYRQQLRESIPNIIEIWEQKLEVSVPQWTIRRMKTKWGSCNRETRHLWFNVELAKKHPDCLEYIVVHEMIHYFERNHGERFTKLMNKQLPDWRARRDNLNSNPLRHETWDGVTMSLESSL</sequence>
<protein>
    <submittedName>
        <fullName evidence="2">Metal-dependent hydrolase</fullName>
    </submittedName>
</protein>
<dbReference type="EMBL" id="JROM01000048">
    <property type="protein sequence ID" value="KHE73733.1"/>
    <property type="molecule type" value="Genomic_DNA"/>
</dbReference>
<dbReference type="Gene3D" id="3.30.2010.10">
    <property type="entry name" value="Metalloproteases ('zincins'), catalytic domain"/>
    <property type="match status" value="1"/>
</dbReference>